<dbReference type="KEGG" id="osu:NT6N_39690"/>
<dbReference type="InterPro" id="IPR025641">
    <property type="entry name" value="DUF4340"/>
</dbReference>
<sequence length="640" mass="71602">MRYTPTILLVILATLLGGLALVHTGSKYRSAIFGTTATERGELLFDVEELDKVRRITLTDSEGKEAVFRLAGNIWVSDSPWEDRADPLYIRSLFQFTAGLEVQEVIPRTGLELSEFGLREGHTRITMADSKGNLICDYRLGRLAAWNVPTEDGKATLPTTYIRMADKELKRNVYLCSIKTGAAIHSLFNQQFSRFRDHHPFHFSPAYLDKVSIQSAEGEVVLSRPNLRSGWSITKPLELRVDPAAISELFVNMARLTAIKVEDRSSVTLPTAGDTTNQAREISIHFAGAKDDIKLHVFPPATESQTTTLATISDRPDAVFHLPLTQAIPGATALSQLQAGVNDLRSKTMTHLNGPQLKTIIIRPTGRPDTLLTRTKKTTWRVFRRKGYESANQEAVIDLMTAVTRDKVQKFITDAATDLKPYGLDRPFLQIGFVSFNDEGMRIALGRGGANKENIYAHIVGRPNIWQISNETVGKIAINPWQWRTAHTWHIPKVDVTQIDIERKGKPPVTLNFDYFSGLWKAKVNGVDATGKLNPNRADNLLSNLEGLETTKWLGPVHLQANQAMQTPDTIIRVHVQRVADDGTTLPPVIKTLKIAHTPGNFIYFAKIDTVPYSLENEGEENYFLLNPETIKKLYVDLFE</sequence>
<reference evidence="2" key="1">
    <citation type="submission" date="2024-07" db="EMBL/GenBank/DDBJ databases">
        <title>Complete genome sequence of Verrucomicrobiaceae bacterium NT6N.</title>
        <authorList>
            <person name="Huang C."/>
            <person name="Takami H."/>
            <person name="Hamasaki K."/>
        </authorList>
    </citation>
    <scope>NUCLEOTIDE SEQUENCE</scope>
    <source>
        <strain evidence="2">NT6N</strain>
    </source>
</reference>
<dbReference type="AlphaFoldDB" id="A0AAT9FSQ5"/>
<dbReference type="Pfam" id="PF14238">
    <property type="entry name" value="DUF4340"/>
    <property type="match status" value="1"/>
</dbReference>
<name>A0AAT9FSQ5_9BACT</name>
<protein>
    <recommendedName>
        <fullName evidence="1">DUF4340 domain-containing protein</fullName>
    </recommendedName>
</protein>
<dbReference type="EMBL" id="AP026866">
    <property type="protein sequence ID" value="BDS08929.1"/>
    <property type="molecule type" value="Genomic_DNA"/>
</dbReference>
<feature type="domain" description="DUF4340" evidence="1">
    <location>
        <begin position="380"/>
        <end position="556"/>
    </location>
</feature>
<evidence type="ECO:0000313" key="2">
    <source>
        <dbReference type="EMBL" id="BDS08929.1"/>
    </source>
</evidence>
<evidence type="ECO:0000259" key="1">
    <source>
        <dbReference type="Pfam" id="PF14238"/>
    </source>
</evidence>
<proteinExistence type="predicted"/>
<accession>A0AAT9FSQ5</accession>
<gene>
    <name evidence="2" type="ORF">NT6N_39690</name>
</gene>
<organism evidence="2">
    <name type="scientific">Oceaniferula spumae</name>
    <dbReference type="NCBI Taxonomy" id="2979115"/>
    <lineage>
        <taxon>Bacteria</taxon>
        <taxon>Pseudomonadati</taxon>
        <taxon>Verrucomicrobiota</taxon>
        <taxon>Verrucomicrobiia</taxon>
        <taxon>Verrucomicrobiales</taxon>
        <taxon>Verrucomicrobiaceae</taxon>
        <taxon>Oceaniferula</taxon>
    </lineage>
</organism>